<dbReference type="InterPro" id="IPR011050">
    <property type="entry name" value="Pectin_lyase_fold/virulence"/>
</dbReference>
<sequence>MASPLLLLLLLLAVSSLLLPPALAAAARVFSVADYGAEGDGVRYDTGAIQAAVDACAAAGGGRVLLPSPGDYLTATVHLRSRVVLEVAPGARLLGGTRQGDYPPESRRWYVVLAENTTGAGVTGGGEINGQGGAFVVTPNPQKNIMVSWNATGDCEGDECRPRLVGFIDSKDVRIHDITLNQPAYWWCDNTMIHNVSIYGDFDTPNNDGIDIEDSNNTVITNCHIDTGDDAICPKSTTGPVYNLTATNCWIRTKSCAIKFGSASFFDFKKLVFDNITIVDSHRGLGMQIRDGGNVSNVVFSNIKMSTRYYHPLWWGRAEPIYITTCPRHPDSKEGTISDIQFINISSVSENGVFLAGSKHGLLRNLKFKNVDLTYKRWTNYSGGLYDYRPGCQKMVKHRTGGMMLEHISGLEIDNVRMRWSRGSLKGWDVDPLLFRPSTVGKLSFHDWQSLDVSRSHERQWSYHVDKHRLKGIRFLPVNKILKSQLSRPVAGCGGGGARVERWALAPTVCRLTGGSRATRGLSDDGDNGTAAMRGLSSGVGLSGGSAGRPAEVAVAPATTTVRQRQQGVRQNGDKERGGVKLSNLAKHFHIHLSSYRSQLSLELEFRVGSWSLESYQTKP</sequence>
<keyword evidence="2 4" id="KW-0378">Hydrolase</keyword>
<dbReference type="STRING" id="4537.A0A0E0M2Q3"/>
<evidence type="ECO:0000256" key="3">
    <source>
        <dbReference type="ARBA" id="ARBA00023295"/>
    </source>
</evidence>
<keyword evidence="5" id="KW-0732">Signal</keyword>
<dbReference type="PANTHER" id="PTHR31339">
    <property type="entry name" value="PECTIN LYASE-RELATED"/>
    <property type="match status" value="1"/>
</dbReference>
<dbReference type="GO" id="GO:0004650">
    <property type="term" value="F:polygalacturonase activity"/>
    <property type="evidence" value="ECO:0007669"/>
    <property type="project" value="InterPro"/>
</dbReference>
<reference evidence="6" key="1">
    <citation type="submission" date="2015-04" db="UniProtKB">
        <authorList>
            <consortium name="EnsemblPlants"/>
        </authorList>
    </citation>
    <scope>IDENTIFICATION</scope>
</reference>
<dbReference type="InterPro" id="IPR012334">
    <property type="entry name" value="Pectin_lyas_fold"/>
</dbReference>
<dbReference type="Pfam" id="PF00295">
    <property type="entry name" value="Glyco_hydro_28"/>
    <property type="match status" value="1"/>
</dbReference>
<dbReference type="Gene3D" id="2.160.20.10">
    <property type="entry name" value="Single-stranded right-handed beta-helix, Pectin lyase-like"/>
    <property type="match status" value="1"/>
</dbReference>
<dbReference type="eggNOG" id="ENOG502QTKJ">
    <property type="taxonomic scope" value="Eukaryota"/>
</dbReference>
<reference evidence="6" key="2">
    <citation type="submission" date="2018-05" db="EMBL/GenBank/DDBJ databases">
        <title>OpunRS2 (Oryza punctata Reference Sequence Version 2).</title>
        <authorList>
            <person name="Zhang J."/>
            <person name="Kudrna D."/>
            <person name="Lee S."/>
            <person name="Talag J."/>
            <person name="Welchert J."/>
            <person name="Wing R.A."/>
        </authorList>
    </citation>
    <scope>NUCLEOTIDE SEQUENCE [LARGE SCALE GENOMIC DNA]</scope>
</reference>
<comment type="similarity">
    <text evidence="1 4">Belongs to the glycosyl hydrolase 28 family.</text>
</comment>
<evidence type="ECO:0000256" key="1">
    <source>
        <dbReference type="ARBA" id="ARBA00008834"/>
    </source>
</evidence>
<evidence type="ECO:0000256" key="2">
    <source>
        <dbReference type="ARBA" id="ARBA00022801"/>
    </source>
</evidence>
<evidence type="ECO:0000256" key="5">
    <source>
        <dbReference type="SAM" id="SignalP"/>
    </source>
</evidence>
<evidence type="ECO:0008006" key="8">
    <source>
        <dbReference type="Google" id="ProtNLM"/>
    </source>
</evidence>
<feature type="chain" id="PRO_5002367043" description="Pectate lyase superfamily protein domain-containing protein" evidence="5">
    <location>
        <begin position="25"/>
        <end position="620"/>
    </location>
</feature>
<dbReference type="Proteomes" id="UP000026962">
    <property type="component" value="Chromosome 9"/>
</dbReference>
<keyword evidence="3 4" id="KW-0326">Glycosidase</keyword>
<feature type="signal peptide" evidence="5">
    <location>
        <begin position="1"/>
        <end position="24"/>
    </location>
</feature>
<dbReference type="InterPro" id="IPR006626">
    <property type="entry name" value="PbH1"/>
</dbReference>
<organism evidence="6">
    <name type="scientific">Oryza punctata</name>
    <name type="common">Red rice</name>
    <dbReference type="NCBI Taxonomy" id="4537"/>
    <lineage>
        <taxon>Eukaryota</taxon>
        <taxon>Viridiplantae</taxon>
        <taxon>Streptophyta</taxon>
        <taxon>Embryophyta</taxon>
        <taxon>Tracheophyta</taxon>
        <taxon>Spermatophyta</taxon>
        <taxon>Magnoliopsida</taxon>
        <taxon>Liliopsida</taxon>
        <taxon>Poales</taxon>
        <taxon>Poaceae</taxon>
        <taxon>BOP clade</taxon>
        <taxon>Oryzoideae</taxon>
        <taxon>Oryzeae</taxon>
        <taxon>Oryzinae</taxon>
        <taxon>Oryza</taxon>
    </lineage>
</organism>
<dbReference type="OMA" id="HYMNITT"/>
<evidence type="ECO:0000313" key="6">
    <source>
        <dbReference type="EnsemblPlants" id="OPUNC09G13030.1"/>
    </source>
</evidence>
<dbReference type="SUPFAM" id="SSF51126">
    <property type="entry name" value="Pectin lyase-like"/>
    <property type="match status" value="1"/>
</dbReference>
<proteinExistence type="inferred from homology"/>
<dbReference type="GO" id="GO:0005975">
    <property type="term" value="P:carbohydrate metabolic process"/>
    <property type="evidence" value="ECO:0007669"/>
    <property type="project" value="InterPro"/>
</dbReference>
<name>A0A0E0M2Q3_ORYPU</name>
<dbReference type="InterPro" id="IPR051801">
    <property type="entry name" value="GH28_Enzymes"/>
</dbReference>
<evidence type="ECO:0000256" key="4">
    <source>
        <dbReference type="RuleBase" id="RU361169"/>
    </source>
</evidence>
<protein>
    <recommendedName>
        <fullName evidence="8">Pectate lyase superfamily protein domain-containing protein</fullName>
    </recommendedName>
</protein>
<dbReference type="InterPro" id="IPR000743">
    <property type="entry name" value="Glyco_hydro_28"/>
</dbReference>
<dbReference type="HOGENOM" id="CLU_016031_8_4_1"/>
<keyword evidence="7" id="KW-1185">Reference proteome</keyword>
<dbReference type="PANTHER" id="PTHR31339:SF0">
    <property type="entry name" value="PECTIN LYASE-LIKE SUPERFAMILY PROTEIN"/>
    <property type="match status" value="1"/>
</dbReference>
<dbReference type="AlphaFoldDB" id="A0A0E0M2Q3"/>
<evidence type="ECO:0000313" key="7">
    <source>
        <dbReference type="Proteomes" id="UP000026962"/>
    </source>
</evidence>
<dbReference type="EnsemblPlants" id="OPUNC09G13030.1">
    <property type="protein sequence ID" value="OPUNC09G13030.1"/>
    <property type="gene ID" value="OPUNC09G13030"/>
</dbReference>
<dbReference type="SMART" id="SM00710">
    <property type="entry name" value="PbH1"/>
    <property type="match status" value="3"/>
</dbReference>
<accession>A0A0E0M2Q3</accession>
<dbReference type="Gramene" id="OPUNC09G13030.1">
    <property type="protein sequence ID" value="OPUNC09G13030.1"/>
    <property type="gene ID" value="OPUNC09G13030"/>
</dbReference>